<sequence length="60" mass="6688">MPRGAIKRVPYPYPRISPIPVITRVADDKVTGEPWEISRTLPQGFNSFVHGVLDPTVDAE</sequence>
<dbReference type="Proteomes" id="UP001249851">
    <property type="component" value="Unassembled WGS sequence"/>
</dbReference>
<proteinExistence type="predicted"/>
<name>A0AAD9PX69_ACRCE</name>
<comment type="caution">
    <text evidence="1">The sequence shown here is derived from an EMBL/GenBank/DDBJ whole genome shotgun (WGS) entry which is preliminary data.</text>
</comment>
<reference evidence="1" key="2">
    <citation type="journal article" date="2023" name="Science">
        <title>Genomic signatures of disease resistance in endangered staghorn corals.</title>
        <authorList>
            <person name="Vollmer S.V."/>
            <person name="Selwyn J.D."/>
            <person name="Despard B.A."/>
            <person name="Roesel C.L."/>
        </authorList>
    </citation>
    <scope>NUCLEOTIDE SEQUENCE</scope>
    <source>
        <strain evidence="1">K2</strain>
    </source>
</reference>
<dbReference type="AlphaFoldDB" id="A0AAD9PX69"/>
<dbReference type="EMBL" id="JARQWQ010000110">
    <property type="protein sequence ID" value="KAK2550491.1"/>
    <property type="molecule type" value="Genomic_DNA"/>
</dbReference>
<evidence type="ECO:0000313" key="1">
    <source>
        <dbReference type="EMBL" id="KAK2550491.1"/>
    </source>
</evidence>
<protein>
    <submittedName>
        <fullName evidence="1">Uncharacterized protein</fullName>
    </submittedName>
</protein>
<organism evidence="1 2">
    <name type="scientific">Acropora cervicornis</name>
    <name type="common">Staghorn coral</name>
    <dbReference type="NCBI Taxonomy" id="6130"/>
    <lineage>
        <taxon>Eukaryota</taxon>
        <taxon>Metazoa</taxon>
        <taxon>Cnidaria</taxon>
        <taxon>Anthozoa</taxon>
        <taxon>Hexacorallia</taxon>
        <taxon>Scleractinia</taxon>
        <taxon>Astrocoeniina</taxon>
        <taxon>Acroporidae</taxon>
        <taxon>Acropora</taxon>
    </lineage>
</organism>
<reference evidence="1" key="1">
    <citation type="journal article" date="2023" name="G3 (Bethesda)">
        <title>Whole genome assembly and annotation of the endangered Caribbean coral Acropora cervicornis.</title>
        <authorList>
            <person name="Selwyn J.D."/>
            <person name="Vollmer S.V."/>
        </authorList>
    </citation>
    <scope>NUCLEOTIDE SEQUENCE</scope>
    <source>
        <strain evidence="1">K2</strain>
    </source>
</reference>
<evidence type="ECO:0000313" key="2">
    <source>
        <dbReference type="Proteomes" id="UP001249851"/>
    </source>
</evidence>
<accession>A0AAD9PX69</accession>
<gene>
    <name evidence="1" type="ORF">P5673_028857</name>
</gene>
<keyword evidence="2" id="KW-1185">Reference proteome</keyword>